<dbReference type="STRING" id="1280954.HPO_00880"/>
<keyword evidence="3" id="KW-0378">Hydrolase</keyword>
<evidence type="ECO:0000259" key="2">
    <source>
        <dbReference type="Pfam" id="PF02517"/>
    </source>
</evidence>
<feature type="transmembrane region" description="Helical" evidence="1">
    <location>
        <begin position="99"/>
        <end position="119"/>
    </location>
</feature>
<dbReference type="Pfam" id="PF02517">
    <property type="entry name" value="Rce1-like"/>
    <property type="match status" value="1"/>
</dbReference>
<dbReference type="NCBIfam" id="NF047635">
    <property type="entry name" value="CPBP_Sphingo"/>
    <property type="match status" value="1"/>
</dbReference>
<feature type="transmembrane region" description="Helical" evidence="1">
    <location>
        <begin position="33"/>
        <end position="55"/>
    </location>
</feature>
<evidence type="ECO:0000313" key="4">
    <source>
        <dbReference type="Proteomes" id="UP000027100"/>
    </source>
</evidence>
<dbReference type="EMBL" id="ARYM01000001">
    <property type="protein sequence ID" value="KDA00539.1"/>
    <property type="molecule type" value="Genomic_DNA"/>
</dbReference>
<evidence type="ECO:0000256" key="1">
    <source>
        <dbReference type="SAM" id="Phobius"/>
    </source>
</evidence>
<dbReference type="GO" id="GO:0004175">
    <property type="term" value="F:endopeptidase activity"/>
    <property type="evidence" value="ECO:0007669"/>
    <property type="project" value="UniProtKB-ARBA"/>
</dbReference>
<feature type="transmembrane region" description="Helical" evidence="1">
    <location>
        <begin position="6"/>
        <end position="26"/>
    </location>
</feature>
<dbReference type="Proteomes" id="UP000027100">
    <property type="component" value="Unassembled WGS sequence"/>
</dbReference>
<feature type="transmembrane region" description="Helical" evidence="1">
    <location>
        <begin position="163"/>
        <end position="184"/>
    </location>
</feature>
<evidence type="ECO:0000313" key="3">
    <source>
        <dbReference type="EMBL" id="KDA00539.1"/>
    </source>
</evidence>
<keyword evidence="3" id="KW-0645">Protease</keyword>
<dbReference type="eggNOG" id="COG1266">
    <property type="taxonomic scope" value="Bacteria"/>
</dbReference>
<keyword evidence="4" id="KW-1185">Reference proteome</keyword>
<sequence length="238" mass="25570">MNELIRTLIETGVLAGLGLLGAAVFRSGFRWRWLVAALALNLVYQALLTRGFWMIPDPFPQADWNWAGKLAAIAGTLIVMALPAFGWKRCGMTLDQGPRWGGALGVFGALAGLFFWLALSGADGKPDSLETIAFQWTMPGLDEELFYRGALLLALNEAFRGRIGIAGAPIGYGGVLTSLLFGITHALSYKAGAVDLDLMTFAMTGLPAFLLLWLRERTGSLLLPVIAHNIANGASTLF</sequence>
<dbReference type="OrthoDB" id="877230at2"/>
<comment type="caution">
    <text evidence="3">The sequence shown here is derived from an EMBL/GenBank/DDBJ whole genome shotgun (WGS) entry which is preliminary data.</text>
</comment>
<name>A0A062VQH5_9PROT</name>
<keyword evidence="1" id="KW-0812">Transmembrane</keyword>
<reference evidence="3 4" key="1">
    <citation type="journal article" date="2014" name="Antonie Van Leeuwenhoek">
        <title>Hyphomonas beringensis sp. nov. and Hyphomonas chukchiensis sp. nov., isolated from surface seawater of the Bering Sea and Chukchi Sea.</title>
        <authorList>
            <person name="Li C."/>
            <person name="Lai Q."/>
            <person name="Li G."/>
            <person name="Dong C."/>
            <person name="Wang J."/>
            <person name="Liao Y."/>
            <person name="Shao Z."/>
        </authorList>
    </citation>
    <scope>NUCLEOTIDE SEQUENCE [LARGE SCALE GENOMIC DNA]</scope>
    <source>
        <strain evidence="3 4">PS728</strain>
    </source>
</reference>
<protein>
    <submittedName>
        <fullName evidence="3">CAAX amino protease</fullName>
    </submittedName>
</protein>
<dbReference type="PATRIC" id="fig|1280954.3.peg.181"/>
<dbReference type="AlphaFoldDB" id="A0A062VQH5"/>
<organism evidence="3 4">
    <name type="scientific">Hyphomonas polymorpha PS728</name>
    <dbReference type="NCBI Taxonomy" id="1280954"/>
    <lineage>
        <taxon>Bacteria</taxon>
        <taxon>Pseudomonadati</taxon>
        <taxon>Pseudomonadota</taxon>
        <taxon>Alphaproteobacteria</taxon>
        <taxon>Hyphomonadales</taxon>
        <taxon>Hyphomonadaceae</taxon>
        <taxon>Hyphomonas</taxon>
    </lineage>
</organism>
<dbReference type="RefSeq" id="WP_035593321.1">
    <property type="nucleotide sequence ID" value="NZ_ARYM01000001.1"/>
</dbReference>
<dbReference type="InterPro" id="IPR003675">
    <property type="entry name" value="Rce1/LyrA-like_dom"/>
</dbReference>
<keyword evidence="1" id="KW-0472">Membrane</keyword>
<dbReference type="GO" id="GO:0006508">
    <property type="term" value="P:proteolysis"/>
    <property type="evidence" value="ECO:0007669"/>
    <property type="project" value="UniProtKB-KW"/>
</dbReference>
<dbReference type="GO" id="GO:0080120">
    <property type="term" value="P:CAAX-box protein maturation"/>
    <property type="evidence" value="ECO:0007669"/>
    <property type="project" value="UniProtKB-ARBA"/>
</dbReference>
<keyword evidence="1" id="KW-1133">Transmembrane helix</keyword>
<feature type="domain" description="CAAX prenyl protease 2/Lysostaphin resistance protein A-like" evidence="2">
    <location>
        <begin position="132"/>
        <end position="233"/>
    </location>
</feature>
<feature type="transmembrane region" description="Helical" evidence="1">
    <location>
        <begin position="196"/>
        <end position="214"/>
    </location>
</feature>
<feature type="transmembrane region" description="Helical" evidence="1">
    <location>
        <begin position="67"/>
        <end position="87"/>
    </location>
</feature>
<proteinExistence type="predicted"/>
<accession>A0A062VQH5</accession>
<gene>
    <name evidence="3" type="ORF">HPO_00880</name>
</gene>